<dbReference type="EMBL" id="AVOT02031608">
    <property type="protein sequence ID" value="MBW0525167.1"/>
    <property type="molecule type" value="Genomic_DNA"/>
</dbReference>
<accession>A0A9Q3EWI5</accession>
<dbReference type="Proteomes" id="UP000765509">
    <property type="component" value="Unassembled WGS sequence"/>
</dbReference>
<reference evidence="2" key="1">
    <citation type="submission" date="2021-03" db="EMBL/GenBank/DDBJ databases">
        <title>Draft genome sequence of rust myrtle Austropuccinia psidii MF-1, a brazilian biotype.</title>
        <authorList>
            <person name="Quecine M.C."/>
            <person name="Pachon D.M.R."/>
            <person name="Bonatelli M.L."/>
            <person name="Correr F.H."/>
            <person name="Franceschini L.M."/>
            <person name="Leite T.F."/>
            <person name="Margarido G.R.A."/>
            <person name="Almeida C.A."/>
            <person name="Ferrarezi J.A."/>
            <person name="Labate C.A."/>
        </authorList>
    </citation>
    <scope>NUCLEOTIDE SEQUENCE</scope>
    <source>
        <strain evidence="2">MF-1</strain>
    </source>
</reference>
<evidence type="ECO:0000313" key="2">
    <source>
        <dbReference type="EMBL" id="MBW0525167.1"/>
    </source>
</evidence>
<name>A0A9Q3EWI5_9BASI</name>
<feature type="compositionally biased region" description="Polar residues" evidence="1">
    <location>
        <begin position="50"/>
        <end position="61"/>
    </location>
</feature>
<evidence type="ECO:0000313" key="3">
    <source>
        <dbReference type="Proteomes" id="UP000765509"/>
    </source>
</evidence>
<organism evidence="2 3">
    <name type="scientific">Austropuccinia psidii MF-1</name>
    <dbReference type="NCBI Taxonomy" id="1389203"/>
    <lineage>
        <taxon>Eukaryota</taxon>
        <taxon>Fungi</taxon>
        <taxon>Dikarya</taxon>
        <taxon>Basidiomycota</taxon>
        <taxon>Pucciniomycotina</taxon>
        <taxon>Pucciniomycetes</taxon>
        <taxon>Pucciniales</taxon>
        <taxon>Sphaerophragmiaceae</taxon>
        <taxon>Austropuccinia</taxon>
    </lineage>
</organism>
<keyword evidence="3" id="KW-1185">Reference proteome</keyword>
<sequence length="163" mass="18746">MLLQIYSKVTLFPELPELSNQLSLPFPLLFHCQAFLDSNSKTIPHPRNSPIVTSQQLQPVTSSSRRREELSPLPFTADQGFQKRERWPNQVTREDPNMASDNQYAVAGLLRRADISSGELIEYANDRIIPETASEEMADKFGWYEDEPLNDFQKNFDHFGKES</sequence>
<protein>
    <submittedName>
        <fullName evidence="2">Uncharacterized protein</fullName>
    </submittedName>
</protein>
<feature type="compositionally biased region" description="Basic and acidic residues" evidence="1">
    <location>
        <begin position="81"/>
        <end position="96"/>
    </location>
</feature>
<dbReference type="AlphaFoldDB" id="A0A9Q3EWI5"/>
<evidence type="ECO:0000256" key="1">
    <source>
        <dbReference type="SAM" id="MobiDB-lite"/>
    </source>
</evidence>
<proteinExistence type="predicted"/>
<comment type="caution">
    <text evidence="2">The sequence shown here is derived from an EMBL/GenBank/DDBJ whole genome shotgun (WGS) entry which is preliminary data.</text>
</comment>
<gene>
    <name evidence="2" type="ORF">O181_064882</name>
</gene>
<feature type="region of interest" description="Disordered" evidence="1">
    <location>
        <begin position="45"/>
        <end position="99"/>
    </location>
</feature>